<dbReference type="PANTHER" id="PTHR42718:SF46">
    <property type="entry name" value="BLR6921 PROTEIN"/>
    <property type="match status" value="1"/>
</dbReference>
<comment type="caution">
    <text evidence="8">The sequence shown here is derived from an EMBL/GenBank/DDBJ whole genome shotgun (WGS) entry which is preliminary data.</text>
</comment>
<feature type="transmembrane region" description="Helical" evidence="7">
    <location>
        <begin position="167"/>
        <end position="189"/>
    </location>
</feature>
<keyword evidence="2" id="KW-0813">Transport</keyword>
<sequence length="221" mass="22053">MWGAAAVAAAAAASFAALELRTRAPVIPRAVWRNRPMLGALLLAAGSQCTLTPMFLMVSVYPQENLGYTAFAAGLILLPMSVAIVLIAPLLPRILGGLGLGTLLITGFATIAVGAGALALLVGPDRSYLAATVLPTLIVAFGVPSTAMTTNIATAAHAGPTPPGITAGLLATAQQFGAALGLAALPAIAQHSGYRAAFTVACATALIATAAAAIATFRRVV</sequence>
<feature type="transmembrane region" description="Helical" evidence="7">
    <location>
        <begin position="97"/>
        <end position="121"/>
    </location>
</feature>
<evidence type="ECO:0008006" key="10">
    <source>
        <dbReference type="Google" id="ProtNLM"/>
    </source>
</evidence>
<dbReference type="InterPro" id="IPR036259">
    <property type="entry name" value="MFS_trans_sf"/>
</dbReference>
<dbReference type="PANTHER" id="PTHR42718">
    <property type="entry name" value="MAJOR FACILITATOR SUPERFAMILY MULTIDRUG TRANSPORTER MFSC"/>
    <property type="match status" value="1"/>
</dbReference>
<reference evidence="8 9" key="1">
    <citation type="submission" date="2020-05" db="EMBL/GenBank/DDBJ databases">
        <title>Flexivirga sp. ID2601S isolated from air conditioner.</title>
        <authorList>
            <person name="Kim D.H."/>
        </authorList>
    </citation>
    <scope>NUCLEOTIDE SEQUENCE [LARGE SCALE GENOMIC DNA]</scope>
    <source>
        <strain evidence="8 9">ID2601S</strain>
    </source>
</reference>
<protein>
    <recommendedName>
        <fullName evidence="10">MFS transporter</fullName>
    </recommendedName>
</protein>
<accession>A0A849AIK6</accession>
<gene>
    <name evidence="8" type="ORF">HJ588_13180</name>
</gene>
<feature type="transmembrane region" description="Helical" evidence="7">
    <location>
        <begin position="68"/>
        <end position="91"/>
    </location>
</feature>
<feature type="transmembrane region" description="Helical" evidence="7">
    <location>
        <begin position="196"/>
        <end position="217"/>
    </location>
</feature>
<dbReference type="GO" id="GO:0005886">
    <property type="term" value="C:plasma membrane"/>
    <property type="evidence" value="ECO:0007669"/>
    <property type="project" value="UniProtKB-SubCell"/>
</dbReference>
<evidence type="ECO:0000313" key="9">
    <source>
        <dbReference type="Proteomes" id="UP000557772"/>
    </source>
</evidence>
<feature type="transmembrane region" description="Helical" evidence="7">
    <location>
        <begin position="40"/>
        <end position="61"/>
    </location>
</feature>
<keyword evidence="3" id="KW-1003">Cell membrane</keyword>
<dbReference type="SUPFAM" id="SSF103473">
    <property type="entry name" value="MFS general substrate transporter"/>
    <property type="match status" value="1"/>
</dbReference>
<dbReference type="Pfam" id="PF07690">
    <property type="entry name" value="MFS_1"/>
    <property type="match status" value="1"/>
</dbReference>
<feature type="transmembrane region" description="Helical" evidence="7">
    <location>
        <begin position="128"/>
        <end position="147"/>
    </location>
</feature>
<dbReference type="Proteomes" id="UP000557772">
    <property type="component" value="Unassembled WGS sequence"/>
</dbReference>
<evidence type="ECO:0000256" key="5">
    <source>
        <dbReference type="ARBA" id="ARBA00022989"/>
    </source>
</evidence>
<dbReference type="Gene3D" id="1.20.1250.20">
    <property type="entry name" value="MFS general substrate transporter like domains"/>
    <property type="match status" value="1"/>
</dbReference>
<keyword evidence="6 7" id="KW-0472">Membrane</keyword>
<dbReference type="GO" id="GO:0022857">
    <property type="term" value="F:transmembrane transporter activity"/>
    <property type="evidence" value="ECO:0007669"/>
    <property type="project" value="InterPro"/>
</dbReference>
<keyword evidence="5 7" id="KW-1133">Transmembrane helix</keyword>
<dbReference type="RefSeq" id="WP_171156294.1">
    <property type="nucleotide sequence ID" value="NZ_JABENB010000002.1"/>
</dbReference>
<comment type="subcellular location">
    <subcellularLocation>
        <location evidence="1">Cell membrane</location>
        <topology evidence="1">Multi-pass membrane protein</topology>
    </subcellularLocation>
</comment>
<organism evidence="8 9">
    <name type="scientific">Flexivirga aerilata</name>
    <dbReference type="NCBI Taxonomy" id="1656889"/>
    <lineage>
        <taxon>Bacteria</taxon>
        <taxon>Bacillati</taxon>
        <taxon>Actinomycetota</taxon>
        <taxon>Actinomycetes</taxon>
        <taxon>Micrococcales</taxon>
        <taxon>Dermacoccaceae</taxon>
        <taxon>Flexivirga</taxon>
    </lineage>
</organism>
<evidence type="ECO:0000256" key="3">
    <source>
        <dbReference type="ARBA" id="ARBA00022475"/>
    </source>
</evidence>
<name>A0A849AIK6_9MICO</name>
<keyword evidence="9" id="KW-1185">Reference proteome</keyword>
<evidence type="ECO:0000256" key="4">
    <source>
        <dbReference type="ARBA" id="ARBA00022692"/>
    </source>
</evidence>
<evidence type="ECO:0000256" key="2">
    <source>
        <dbReference type="ARBA" id="ARBA00022448"/>
    </source>
</evidence>
<evidence type="ECO:0000313" key="8">
    <source>
        <dbReference type="EMBL" id="NNG40219.1"/>
    </source>
</evidence>
<proteinExistence type="predicted"/>
<dbReference type="InterPro" id="IPR011701">
    <property type="entry name" value="MFS"/>
</dbReference>
<evidence type="ECO:0000256" key="6">
    <source>
        <dbReference type="ARBA" id="ARBA00023136"/>
    </source>
</evidence>
<dbReference type="AlphaFoldDB" id="A0A849AIK6"/>
<keyword evidence="4 7" id="KW-0812">Transmembrane</keyword>
<dbReference type="EMBL" id="JABENB010000002">
    <property type="protein sequence ID" value="NNG40219.1"/>
    <property type="molecule type" value="Genomic_DNA"/>
</dbReference>
<evidence type="ECO:0000256" key="7">
    <source>
        <dbReference type="SAM" id="Phobius"/>
    </source>
</evidence>
<evidence type="ECO:0000256" key="1">
    <source>
        <dbReference type="ARBA" id="ARBA00004651"/>
    </source>
</evidence>